<dbReference type="EMBL" id="VZZK01000019">
    <property type="protein sequence ID" value="KAB1077651.1"/>
    <property type="molecule type" value="Genomic_DNA"/>
</dbReference>
<evidence type="ECO:0000313" key="3">
    <source>
        <dbReference type="Proteomes" id="UP000474159"/>
    </source>
</evidence>
<organism evidence="2 3">
    <name type="scientific">Methylobacterium soli</name>
    <dbReference type="NCBI Taxonomy" id="553447"/>
    <lineage>
        <taxon>Bacteria</taxon>
        <taxon>Pseudomonadati</taxon>
        <taxon>Pseudomonadota</taxon>
        <taxon>Alphaproteobacteria</taxon>
        <taxon>Hyphomicrobiales</taxon>
        <taxon>Methylobacteriaceae</taxon>
        <taxon>Methylobacterium</taxon>
    </lineage>
</organism>
<proteinExistence type="predicted"/>
<name>A0A6L3SVB5_9HYPH</name>
<sequence length="86" mass="8917">MNDPSPTPLYVGESPVSVPIPRAFERAYLWLVAGLGGLATAALLIFAVATQSNDDAARIAAGQASGGRYLDTLVSALATNQGRKPF</sequence>
<evidence type="ECO:0000313" key="2">
    <source>
        <dbReference type="EMBL" id="KAB1077651.1"/>
    </source>
</evidence>
<keyword evidence="1" id="KW-0472">Membrane</keyword>
<keyword evidence="3" id="KW-1185">Reference proteome</keyword>
<reference evidence="2 3" key="1">
    <citation type="submission" date="2019-09" db="EMBL/GenBank/DDBJ databases">
        <title>YIM 48816 draft genome.</title>
        <authorList>
            <person name="Jiang L."/>
        </authorList>
    </citation>
    <scope>NUCLEOTIDE SEQUENCE [LARGE SCALE GENOMIC DNA]</scope>
    <source>
        <strain evidence="2 3">YIM 48816</strain>
    </source>
</reference>
<feature type="transmembrane region" description="Helical" evidence="1">
    <location>
        <begin position="27"/>
        <end position="49"/>
    </location>
</feature>
<evidence type="ECO:0000256" key="1">
    <source>
        <dbReference type="SAM" id="Phobius"/>
    </source>
</evidence>
<dbReference type="Proteomes" id="UP000474159">
    <property type="component" value="Unassembled WGS sequence"/>
</dbReference>
<accession>A0A6L3SVB5</accession>
<dbReference type="OrthoDB" id="7999515at2"/>
<keyword evidence="1" id="KW-1133">Transmembrane helix</keyword>
<comment type="caution">
    <text evidence="2">The sequence shown here is derived from an EMBL/GenBank/DDBJ whole genome shotgun (WGS) entry which is preliminary data.</text>
</comment>
<keyword evidence="1" id="KW-0812">Transmembrane</keyword>
<dbReference type="RefSeq" id="WP_151001601.1">
    <property type="nucleotide sequence ID" value="NZ_BPQY01000071.1"/>
</dbReference>
<dbReference type="AlphaFoldDB" id="A0A6L3SVB5"/>
<protein>
    <submittedName>
        <fullName evidence="2">Uncharacterized protein</fullName>
    </submittedName>
</protein>
<gene>
    <name evidence="2" type="ORF">F6X53_18160</name>
</gene>